<evidence type="ECO:0000256" key="6">
    <source>
        <dbReference type="SAM" id="MobiDB-lite"/>
    </source>
</evidence>
<dbReference type="Proteomes" id="UP000019753">
    <property type="component" value="Unassembled WGS sequence"/>
</dbReference>
<name>A0A021VVH1_9CELL</name>
<dbReference type="GO" id="GO:0043190">
    <property type="term" value="C:ATP-binding cassette (ABC) transporter complex"/>
    <property type="evidence" value="ECO:0007669"/>
    <property type="project" value="InterPro"/>
</dbReference>
<evidence type="ECO:0000259" key="8">
    <source>
        <dbReference type="Pfam" id="PF01061"/>
    </source>
</evidence>
<feature type="transmembrane region" description="Helical" evidence="7">
    <location>
        <begin position="194"/>
        <end position="214"/>
    </location>
</feature>
<dbReference type="InterPro" id="IPR013525">
    <property type="entry name" value="ABC2_TM"/>
</dbReference>
<keyword evidence="10" id="KW-1185">Reference proteome</keyword>
<evidence type="ECO:0000313" key="10">
    <source>
        <dbReference type="Proteomes" id="UP000019753"/>
    </source>
</evidence>
<feature type="transmembrane region" description="Helical" evidence="7">
    <location>
        <begin position="250"/>
        <end position="271"/>
    </location>
</feature>
<evidence type="ECO:0000256" key="1">
    <source>
        <dbReference type="ARBA" id="ARBA00004141"/>
    </source>
</evidence>
<reference evidence="9 10" key="1">
    <citation type="submission" date="2014-01" db="EMBL/GenBank/DDBJ databases">
        <title>Actinotalea ferrariae CF5-4.</title>
        <authorList>
            <person name="Chen F."/>
            <person name="Li Y."/>
            <person name="Wang G."/>
        </authorList>
    </citation>
    <scope>NUCLEOTIDE SEQUENCE [LARGE SCALE GENOMIC DNA]</scope>
    <source>
        <strain evidence="9 10">CF5-4</strain>
    </source>
</reference>
<dbReference type="GO" id="GO:0140359">
    <property type="term" value="F:ABC-type transporter activity"/>
    <property type="evidence" value="ECO:0007669"/>
    <property type="project" value="InterPro"/>
</dbReference>
<comment type="subcellular location">
    <subcellularLocation>
        <location evidence="1">Membrane</location>
        <topology evidence="1">Multi-pass membrane protein</topology>
    </subcellularLocation>
</comment>
<comment type="caution">
    <text evidence="9">The sequence shown here is derived from an EMBL/GenBank/DDBJ whole genome shotgun (WGS) entry which is preliminary data.</text>
</comment>
<dbReference type="GO" id="GO:0046677">
    <property type="term" value="P:response to antibiotic"/>
    <property type="evidence" value="ECO:0007669"/>
    <property type="project" value="UniProtKB-KW"/>
</dbReference>
<sequence length="280" mass="29326">MSADLDQLSATQSGRTGRTRPGDGVGTDRTVSPLTLALLHFRMTFLETIRVPVAVVGATVFPALAMLFFVVPQRALASDPAASTGATAQLAVFAVISTCVFQFGIGVAEDRALPFDPYVRTLPAGPGPRMAGRVLTGSFFALLGIVPLVLVALLLTEASITLPRLLIAGALLVVAATPFLLLGLTIGYALSSKAAIAVAQVVVFPLAFAGGLFAPPESFPRWLDALSQGLPSRAARDVVVPVATGGEPTLLAFGVLAAWTVLFAVLVRTVYRRDEGRRFR</sequence>
<evidence type="ECO:0000256" key="3">
    <source>
        <dbReference type="ARBA" id="ARBA00022989"/>
    </source>
</evidence>
<evidence type="ECO:0000313" key="9">
    <source>
        <dbReference type="EMBL" id="EYR65189.1"/>
    </source>
</evidence>
<evidence type="ECO:0000256" key="4">
    <source>
        <dbReference type="ARBA" id="ARBA00023136"/>
    </source>
</evidence>
<evidence type="ECO:0000256" key="2">
    <source>
        <dbReference type="ARBA" id="ARBA00022692"/>
    </source>
</evidence>
<dbReference type="PANTHER" id="PTHR43229:SF2">
    <property type="entry name" value="NODULATION PROTEIN J"/>
    <property type="match status" value="1"/>
</dbReference>
<dbReference type="InterPro" id="IPR051784">
    <property type="entry name" value="Nod_factor_ABC_transporter"/>
</dbReference>
<feature type="transmembrane region" description="Helical" evidence="7">
    <location>
        <begin position="130"/>
        <end position="155"/>
    </location>
</feature>
<keyword evidence="3 7" id="KW-1133">Transmembrane helix</keyword>
<dbReference type="Pfam" id="PF01061">
    <property type="entry name" value="ABC2_membrane"/>
    <property type="match status" value="1"/>
</dbReference>
<protein>
    <submittedName>
        <fullName evidence="9">ABC transporter</fullName>
    </submittedName>
</protein>
<feature type="transmembrane region" description="Helical" evidence="7">
    <location>
        <begin position="51"/>
        <end position="70"/>
    </location>
</feature>
<keyword evidence="5" id="KW-0046">Antibiotic resistance</keyword>
<feature type="transmembrane region" description="Helical" evidence="7">
    <location>
        <begin position="161"/>
        <end position="182"/>
    </location>
</feature>
<dbReference type="OrthoDB" id="3745966at2"/>
<feature type="transmembrane region" description="Helical" evidence="7">
    <location>
        <begin position="90"/>
        <end position="109"/>
    </location>
</feature>
<proteinExistence type="predicted"/>
<feature type="domain" description="ABC-2 type transporter transmembrane" evidence="8">
    <location>
        <begin position="43"/>
        <end position="235"/>
    </location>
</feature>
<keyword evidence="4 7" id="KW-0472">Membrane</keyword>
<dbReference type="AlphaFoldDB" id="A0A021VVH1"/>
<organism evidence="9 10">
    <name type="scientific">Actinotalea ferrariae CF5-4</name>
    <dbReference type="NCBI Taxonomy" id="948458"/>
    <lineage>
        <taxon>Bacteria</taxon>
        <taxon>Bacillati</taxon>
        <taxon>Actinomycetota</taxon>
        <taxon>Actinomycetes</taxon>
        <taxon>Micrococcales</taxon>
        <taxon>Cellulomonadaceae</taxon>
        <taxon>Actinotalea</taxon>
    </lineage>
</organism>
<accession>A0A021VVH1</accession>
<dbReference type="RefSeq" id="WP_081802186.1">
    <property type="nucleotide sequence ID" value="NZ_AXCW01000002.1"/>
</dbReference>
<keyword evidence="2 7" id="KW-0812">Transmembrane</keyword>
<evidence type="ECO:0000256" key="7">
    <source>
        <dbReference type="SAM" id="Phobius"/>
    </source>
</evidence>
<evidence type="ECO:0000256" key="5">
    <source>
        <dbReference type="ARBA" id="ARBA00023251"/>
    </source>
</evidence>
<dbReference type="PANTHER" id="PTHR43229">
    <property type="entry name" value="NODULATION PROTEIN J"/>
    <property type="match status" value="1"/>
</dbReference>
<dbReference type="EMBL" id="AXCW01000002">
    <property type="protein sequence ID" value="EYR65189.1"/>
    <property type="molecule type" value="Genomic_DNA"/>
</dbReference>
<feature type="region of interest" description="Disordered" evidence="6">
    <location>
        <begin position="1"/>
        <end position="28"/>
    </location>
</feature>
<dbReference type="PIRSF" id="PIRSF006648">
    <property type="entry name" value="DrrB"/>
    <property type="match status" value="1"/>
</dbReference>
<dbReference type="InterPro" id="IPR000412">
    <property type="entry name" value="ABC_2_transport"/>
</dbReference>
<gene>
    <name evidence="9" type="ORF">N866_05930</name>
</gene>